<dbReference type="GO" id="GO:0007018">
    <property type="term" value="P:microtubule-based movement"/>
    <property type="evidence" value="ECO:0007669"/>
    <property type="project" value="InterPro"/>
</dbReference>
<protein>
    <submittedName>
        <fullName evidence="11">Kinesin-like protein KIF20A</fullName>
    </submittedName>
</protein>
<name>A0A3S3PKR3_9ACAR</name>
<dbReference type="InterPro" id="IPR027640">
    <property type="entry name" value="Kinesin-like_fam"/>
</dbReference>
<evidence type="ECO:0000256" key="5">
    <source>
        <dbReference type="ARBA" id="ARBA00023054"/>
    </source>
</evidence>
<dbReference type="PANTHER" id="PTHR47969:SF15">
    <property type="entry name" value="CHROMOSOME-ASSOCIATED KINESIN KIF4A-RELATED"/>
    <property type="match status" value="1"/>
</dbReference>
<keyword evidence="12" id="KW-1185">Reference proteome</keyword>
<dbReference type="Pfam" id="PF00225">
    <property type="entry name" value="Kinesin"/>
    <property type="match status" value="1"/>
</dbReference>
<evidence type="ECO:0000259" key="8">
    <source>
        <dbReference type="PROSITE" id="PS50067"/>
    </source>
</evidence>
<sequence length="63" mass="7325">FDEHTSQKQFYISCAHPLVRKFVKGHDCLFFTYDSTSSGKSYTIRGNLKELGVIPRVIHFLFN</sequence>
<comment type="similarity">
    <text evidence="7">Belongs to the TRAFAC class myosin-kinesin ATPase superfamily. Kinesin family.</text>
</comment>
<accession>A0A3S3PKR3</accession>
<evidence type="ECO:0000256" key="1">
    <source>
        <dbReference type="ARBA" id="ARBA00004245"/>
    </source>
</evidence>
<dbReference type="InterPro" id="IPR027417">
    <property type="entry name" value="P-loop_NTPase"/>
</dbReference>
<evidence type="ECO:0000256" key="4">
    <source>
        <dbReference type="ARBA" id="ARBA00022840"/>
    </source>
</evidence>
<dbReference type="GO" id="GO:0005875">
    <property type="term" value="C:microtubule associated complex"/>
    <property type="evidence" value="ECO:0007669"/>
    <property type="project" value="TreeGrafter"/>
</dbReference>
<dbReference type="GO" id="GO:0005524">
    <property type="term" value="F:ATP binding"/>
    <property type="evidence" value="ECO:0007669"/>
    <property type="project" value="UniProtKB-KW"/>
</dbReference>
<evidence type="ECO:0000313" key="12">
    <source>
        <dbReference type="Proteomes" id="UP000285301"/>
    </source>
</evidence>
<dbReference type="STRING" id="1965070.A0A3S3PKR3"/>
<dbReference type="EMBL" id="NCKU01000101">
    <property type="protein sequence ID" value="RWS17266.1"/>
    <property type="molecule type" value="Genomic_DNA"/>
</dbReference>
<feature type="non-terminal residue" evidence="11">
    <location>
        <position position="1"/>
    </location>
</feature>
<evidence type="ECO:0000256" key="3">
    <source>
        <dbReference type="ARBA" id="ARBA00022741"/>
    </source>
</evidence>
<evidence type="ECO:0000256" key="2">
    <source>
        <dbReference type="ARBA" id="ARBA00022490"/>
    </source>
</evidence>
<keyword evidence="6" id="KW-0206">Cytoskeleton</keyword>
<feature type="domain" description="Kinesin motor" evidence="8">
    <location>
        <begin position="1"/>
        <end position="63"/>
    </location>
</feature>
<feature type="non-terminal residue" evidence="11">
    <location>
        <position position="63"/>
    </location>
</feature>
<dbReference type="InterPro" id="IPR001752">
    <property type="entry name" value="Kinesin_motor_dom"/>
</dbReference>
<dbReference type="SUPFAM" id="SSF52540">
    <property type="entry name" value="P-loop containing nucleoside triphosphate hydrolases"/>
    <property type="match status" value="1"/>
</dbReference>
<keyword evidence="2" id="KW-0963">Cytoplasm</keyword>
<dbReference type="InterPro" id="IPR036961">
    <property type="entry name" value="Kinesin_motor_dom_sf"/>
</dbReference>
<dbReference type="AlphaFoldDB" id="A0A3S3PKR3"/>
<evidence type="ECO:0000313" key="10">
    <source>
        <dbReference type="EMBL" id="RWS17252.1"/>
    </source>
</evidence>
<evidence type="ECO:0000313" key="9">
    <source>
        <dbReference type="EMBL" id="RWS16203.1"/>
    </source>
</evidence>
<proteinExistence type="inferred from homology"/>
<dbReference type="PANTHER" id="PTHR47969">
    <property type="entry name" value="CHROMOSOME-ASSOCIATED KINESIN KIF4A-RELATED"/>
    <property type="match status" value="1"/>
</dbReference>
<evidence type="ECO:0000256" key="7">
    <source>
        <dbReference type="PROSITE-ProRule" id="PRU00283"/>
    </source>
</evidence>
<dbReference type="Proteomes" id="UP000285301">
    <property type="component" value="Unassembled WGS sequence"/>
</dbReference>
<dbReference type="OrthoDB" id="6436009at2759"/>
<comment type="subcellular location">
    <subcellularLocation>
        <location evidence="1">Cytoplasm</location>
        <location evidence="1">Cytoskeleton</location>
    </subcellularLocation>
</comment>
<comment type="caution">
    <text evidence="7">Lacks conserved residue(s) required for the propagation of feature annotation.</text>
</comment>
<dbReference type="Gene3D" id="3.40.850.10">
    <property type="entry name" value="Kinesin motor domain"/>
    <property type="match status" value="1"/>
</dbReference>
<comment type="caution">
    <text evidence="11">The sequence shown here is derived from an EMBL/GenBank/DDBJ whole genome shotgun (WGS) entry which is preliminary data.</text>
</comment>
<reference evidence="11" key="2">
    <citation type="submission" date="2018-11" db="EMBL/GenBank/DDBJ databases">
        <title>Trombidioid mite genomics.</title>
        <authorList>
            <person name="Dong X."/>
        </authorList>
    </citation>
    <scope>NUCLEOTIDE SEQUENCE</scope>
    <source>
        <strain evidence="11">UoL-WK</strain>
    </source>
</reference>
<dbReference type="EMBL" id="NCKU01000102">
    <property type="protein sequence ID" value="RWS17252.1"/>
    <property type="molecule type" value="Genomic_DNA"/>
</dbReference>
<dbReference type="GO" id="GO:0007052">
    <property type="term" value="P:mitotic spindle organization"/>
    <property type="evidence" value="ECO:0007669"/>
    <property type="project" value="TreeGrafter"/>
</dbReference>
<gene>
    <name evidence="9" type="ORF">B4U79_05606</name>
    <name evidence="10" type="ORF">B4U79_06674</name>
    <name evidence="11" type="ORF">B4U79_14200</name>
</gene>
<keyword evidence="3" id="KW-0547">Nucleotide-binding</keyword>
<evidence type="ECO:0000313" key="11">
    <source>
        <dbReference type="EMBL" id="RWS17266.1"/>
    </source>
</evidence>
<dbReference type="PROSITE" id="PS50067">
    <property type="entry name" value="KINESIN_MOTOR_2"/>
    <property type="match status" value="1"/>
</dbReference>
<dbReference type="GO" id="GO:0003777">
    <property type="term" value="F:microtubule motor activity"/>
    <property type="evidence" value="ECO:0007669"/>
    <property type="project" value="InterPro"/>
</dbReference>
<dbReference type="GO" id="GO:0051231">
    <property type="term" value="P:spindle elongation"/>
    <property type="evidence" value="ECO:0007669"/>
    <property type="project" value="TreeGrafter"/>
</dbReference>
<organism evidence="11 12">
    <name type="scientific">Dinothrombium tinctorium</name>
    <dbReference type="NCBI Taxonomy" id="1965070"/>
    <lineage>
        <taxon>Eukaryota</taxon>
        <taxon>Metazoa</taxon>
        <taxon>Ecdysozoa</taxon>
        <taxon>Arthropoda</taxon>
        <taxon>Chelicerata</taxon>
        <taxon>Arachnida</taxon>
        <taxon>Acari</taxon>
        <taxon>Acariformes</taxon>
        <taxon>Trombidiformes</taxon>
        <taxon>Prostigmata</taxon>
        <taxon>Anystina</taxon>
        <taxon>Parasitengona</taxon>
        <taxon>Trombidioidea</taxon>
        <taxon>Trombidiidae</taxon>
        <taxon>Dinothrombium</taxon>
    </lineage>
</organism>
<reference evidence="11 12" key="1">
    <citation type="journal article" date="2018" name="Gigascience">
        <title>Genomes of trombidid mites reveal novel predicted allergens and laterally-transferred genes associated with secondary metabolism.</title>
        <authorList>
            <person name="Dong X."/>
            <person name="Chaisiri K."/>
            <person name="Xia D."/>
            <person name="Armstrong S.D."/>
            <person name="Fang Y."/>
            <person name="Donnelly M.J."/>
            <person name="Kadowaki T."/>
            <person name="McGarry J.W."/>
            <person name="Darby A.C."/>
            <person name="Makepeace B.L."/>
        </authorList>
    </citation>
    <scope>NUCLEOTIDE SEQUENCE [LARGE SCALE GENOMIC DNA]</scope>
    <source>
        <strain evidence="11">UoL-WK</strain>
    </source>
</reference>
<keyword evidence="5" id="KW-0175">Coiled coil</keyword>
<dbReference type="EMBL" id="NCKU01000271">
    <property type="protein sequence ID" value="RWS16203.1"/>
    <property type="molecule type" value="Genomic_DNA"/>
</dbReference>
<keyword evidence="4" id="KW-0067">ATP-binding</keyword>
<dbReference type="GO" id="GO:0008017">
    <property type="term" value="F:microtubule binding"/>
    <property type="evidence" value="ECO:0007669"/>
    <property type="project" value="InterPro"/>
</dbReference>
<evidence type="ECO:0000256" key="6">
    <source>
        <dbReference type="ARBA" id="ARBA00023212"/>
    </source>
</evidence>